<comment type="domain">
    <text evidence="7">The twin CX3C motif contains 4 conserved Cys residues that form 2 disulfide bonds in the mitochondrial intermembrane space.</text>
</comment>
<dbReference type="EMBL" id="HE806317">
    <property type="protein sequence ID" value="CCH59781.1"/>
    <property type="molecule type" value="Genomic_DNA"/>
</dbReference>
<dbReference type="OMA" id="NEICWDK"/>
<proteinExistence type="inferred from homology"/>
<feature type="domain" description="Tim10-like" evidence="8">
    <location>
        <begin position="30"/>
        <end position="93"/>
    </location>
</feature>
<comment type="subunit">
    <text evidence="7">Heterohexamer.</text>
</comment>
<dbReference type="HOGENOM" id="CLU_141397_1_0_1"/>
<keyword evidence="6 7" id="KW-1015">Disulfide bond</keyword>
<gene>
    <name evidence="9" type="primary">TBLA0B09640</name>
    <name evidence="9" type="ORF">TBLA_0B09640</name>
</gene>
<evidence type="ECO:0000313" key="10">
    <source>
        <dbReference type="Proteomes" id="UP000002866"/>
    </source>
</evidence>
<accession>I2H079</accession>
<keyword evidence="7" id="KW-0813">Transport</keyword>
<evidence type="ECO:0000256" key="2">
    <source>
        <dbReference type="ARBA" id="ARBA00022792"/>
    </source>
</evidence>
<evidence type="ECO:0000256" key="1">
    <source>
        <dbReference type="ARBA" id="ARBA00006720"/>
    </source>
</evidence>
<evidence type="ECO:0000313" key="9">
    <source>
        <dbReference type="EMBL" id="CCH59781.1"/>
    </source>
</evidence>
<dbReference type="OrthoDB" id="344165at2759"/>
<dbReference type="eggNOG" id="KOG3489">
    <property type="taxonomic scope" value="Eukaryota"/>
</dbReference>
<dbReference type="InterPro" id="IPR004217">
    <property type="entry name" value="Tim10-like"/>
</dbReference>
<dbReference type="AlphaFoldDB" id="I2H079"/>
<sequence>MSQSPLSSSTIPLESLSKLDDATKKDMSNFIEIENSKQKMQMSIHQFTNTCFKQCITHVGNDGTLSSQEDLCLRNCLNRFLDTNIQIVKGLQNMK</sequence>
<keyword evidence="10" id="KW-1185">Reference proteome</keyword>
<keyword evidence="2 7" id="KW-0999">Mitochondrion inner membrane</keyword>
<keyword evidence="7" id="KW-0143">Chaperone</keyword>
<evidence type="ECO:0000256" key="7">
    <source>
        <dbReference type="RuleBase" id="RU367043"/>
    </source>
</evidence>
<keyword evidence="4 7" id="KW-0811">Translocation</keyword>
<evidence type="ECO:0000256" key="6">
    <source>
        <dbReference type="ARBA" id="ARBA00023157"/>
    </source>
</evidence>
<comment type="subcellular location">
    <subcellularLocation>
        <location evidence="7">Mitochondrion inner membrane</location>
        <topology evidence="7">Peripheral membrane protein</topology>
        <orientation evidence="7">Intermembrane side</orientation>
    </subcellularLocation>
</comment>
<dbReference type="GeneID" id="14494474"/>
<dbReference type="InParanoid" id="I2H079"/>
<dbReference type="Proteomes" id="UP000002866">
    <property type="component" value="Chromosome 2"/>
</dbReference>
<comment type="function">
    <text evidence="7">Mitochondrial intermembrane chaperone that participates in the import and insertion of some multi-pass transmembrane proteins into the mitochondrial inner membrane. Also required for the transfer of beta-barrel precursors from the TOM complex to the sorting and assembly machinery (SAM complex) of the outer membrane. Acts as a chaperone-like protein that protects the hydrophobic precursors from aggregation and guide them through the mitochondrial intermembrane space.</text>
</comment>
<dbReference type="GO" id="GO:0005743">
    <property type="term" value="C:mitochondrial inner membrane"/>
    <property type="evidence" value="ECO:0007669"/>
    <property type="project" value="UniProtKB-SubCell"/>
</dbReference>
<evidence type="ECO:0000256" key="3">
    <source>
        <dbReference type="ARBA" id="ARBA00022927"/>
    </source>
</evidence>
<keyword evidence="5" id="KW-0472">Membrane</keyword>
<evidence type="ECO:0000256" key="4">
    <source>
        <dbReference type="ARBA" id="ARBA00023010"/>
    </source>
</evidence>
<evidence type="ECO:0000259" key="8">
    <source>
        <dbReference type="Pfam" id="PF02953"/>
    </source>
</evidence>
<dbReference type="Pfam" id="PF02953">
    <property type="entry name" value="zf-Tim10_DDP"/>
    <property type="match status" value="1"/>
</dbReference>
<comment type="similarity">
    <text evidence="1 7">Belongs to the small Tim family.</text>
</comment>
<name>I2H079_HENB6</name>
<evidence type="ECO:0000256" key="5">
    <source>
        <dbReference type="ARBA" id="ARBA00023136"/>
    </source>
</evidence>
<dbReference type="SUPFAM" id="SSF144122">
    <property type="entry name" value="Tim10-like"/>
    <property type="match status" value="1"/>
</dbReference>
<dbReference type="GO" id="GO:0140318">
    <property type="term" value="F:protein transporter activity"/>
    <property type="evidence" value="ECO:0007669"/>
    <property type="project" value="EnsemblFungi"/>
</dbReference>
<dbReference type="RefSeq" id="XP_004179300.1">
    <property type="nucleotide sequence ID" value="XM_004179252.1"/>
</dbReference>
<keyword evidence="7" id="KW-0496">Mitochondrion</keyword>
<dbReference type="KEGG" id="tbl:TBLA_0B09640"/>
<keyword evidence="3 7" id="KW-0653">Protein transport</keyword>
<dbReference type="FunCoup" id="I2H079">
    <property type="interactions" value="559"/>
</dbReference>
<protein>
    <recommendedName>
        <fullName evidence="7">Mitochondrial import inner membrane translocase subunit</fullName>
    </recommendedName>
</protein>
<dbReference type="STRING" id="1071380.I2H079"/>
<dbReference type="GO" id="GO:0015031">
    <property type="term" value="P:protein transport"/>
    <property type="evidence" value="ECO:0007669"/>
    <property type="project" value="UniProtKB-KW"/>
</dbReference>
<reference evidence="9 10" key="1">
    <citation type="journal article" date="2011" name="Proc. Natl. Acad. Sci. U.S.A.">
        <title>Evolutionary erosion of yeast sex chromosomes by mating-type switching accidents.</title>
        <authorList>
            <person name="Gordon J.L."/>
            <person name="Armisen D."/>
            <person name="Proux-Wera E."/>
            <person name="Oheigeartaigh S.S."/>
            <person name="Byrne K.P."/>
            <person name="Wolfe K.H."/>
        </authorList>
    </citation>
    <scope>NUCLEOTIDE SEQUENCE [LARGE SCALE GENOMIC DNA]</scope>
    <source>
        <strain evidence="10">ATCC 34711 / CBS 6284 / DSM 70876 / NBRC 10599 / NRRL Y-10934 / UCD 77-7</strain>
    </source>
</reference>
<dbReference type="InterPro" id="IPR035427">
    <property type="entry name" value="Tim10-like_dom_sf"/>
</dbReference>
<organism evidence="9 10">
    <name type="scientific">Henningerozyma blattae (strain ATCC 34711 / CBS 6284 / DSM 70876 / NBRC 10599 / NRRL Y-10934 / UCD 77-7)</name>
    <name type="common">Yeast</name>
    <name type="synonym">Tetrapisispora blattae</name>
    <dbReference type="NCBI Taxonomy" id="1071380"/>
    <lineage>
        <taxon>Eukaryota</taxon>
        <taxon>Fungi</taxon>
        <taxon>Dikarya</taxon>
        <taxon>Ascomycota</taxon>
        <taxon>Saccharomycotina</taxon>
        <taxon>Saccharomycetes</taxon>
        <taxon>Saccharomycetales</taxon>
        <taxon>Saccharomycetaceae</taxon>
        <taxon>Henningerozyma</taxon>
    </lineage>
</organism>
<dbReference type="Gene3D" id="1.10.287.810">
    <property type="entry name" value="Mitochondrial import inner membrane translocase subunit tim13 like domains"/>
    <property type="match status" value="1"/>
</dbReference>
<dbReference type="GO" id="GO:0045039">
    <property type="term" value="P:protein insertion into mitochondrial inner membrane"/>
    <property type="evidence" value="ECO:0007669"/>
    <property type="project" value="EnsemblFungi"/>
</dbReference>
<dbReference type="GO" id="GO:0042719">
    <property type="term" value="C:mitochondrial intermembrane space chaperone complex"/>
    <property type="evidence" value="ECO:0007669"/>
    <property type="project" value="EnsemblFungi"/>
</dbReference>